<dbReference type="STRING" id="164328.H3GKS7"/>
<keyword evidence="2" id="KW-1185">Reference proteome</keyword>
<dbReference type="GO" id="GO:0000387">
    <property type="term" value="P:spliceosomal snRNP assembly"/>
    <property type="evidence" value="ECO:0000318"/>
    <property type="project" value="GO_Central"/>
</dbReference>
<evidence type="ECO:0000313" key="2">
    <source>
        <dbReference type="Proteomes" id="UP000005238"/>
    </source>
</evidence>
<dbReference type="InterPro" id="IPR009422">
    <property type="entry name" value="Gemin6"/>
</dbReference>
<dbReference type="GO" id="GO:0005634">
    <property type="term" value="C:nucleus"/>
    <property type="evidence" value="ECO:0007669"/>
    <property type="project" value="InterPro"/>
</dbReference>
<dbReference type="PANTHER" id="PTHR14710:SF2">
    <property type="entry name" value="GEM-ASSOCIATED PROTEIN 6"/>
    <property type="match status" value="1"/>
</dbReference>
<dbReference type="HOGENOM" id="CLU_133531_0_0_1"/>
<name>H3GKS7_PHYRM</name>
<dbReference type="InParanoid" id="H3GKS7"/>
<dbReference type="EMBL" id="DS566018">
    <property type="status" value="NOT_ANNOTATED_CDS"/>
    <property type="molecule type" value="Genomic_DNA"/>
</dbReference>
<organism evidence="1 2">
    <name type="scientific">Phytophthora ramorum</name>
    <name type="common">Sudden oak death agent</name>
    <dbReference type="NCBI Taxonomy" id="164328"/>
    <lineage>
        <taxon>Eukaryota</taxon>
        <taxon>Sar</taxon>
        <taxon>Stramenopiles</taxon>
        <taxon>Oomycota</taxon>
        <taxon>Peronosporomycetes</taxon>
        <taxon>Peronosporales</taxon>
        <taxon>Peronosporaceae</taxon>
        <taxon>Phytophthora</taxon>
    </lineage>
</organism>
<protein>
    <recommendedName>
        <fullName evidence="3">Gem-associated protein 6</fullName>
    </recommendedName>
</protein>
<accession>H3GKS7</accession>
<dbReference type="VEuPathDB" id="FungiDB:KRP22_8128"/>
<evidence type="ECO:0000313" key="1">
    <source>
        <dbReference type="EnsemblProtists" id="Phyra76909"/>
    </source>
</evidence>
<dbReference type="Gene3D" id="2.30.30.100">
    <property type="match status" value="1"/>
</dbReference>
<dbReference type="VEuPathDB" id="FungiDB:KRP23_2020"/>
<reference evidence="2" key="1">
    <citation type="journal article" date="2006" name="Science">
        <title>Phytophthora genome sequences uncover evolutionary origins and mechanisms of pathogenesis.</title>
        <authorList>
            <person name="Tyler B.M."/>
            <person name="Tripathy S."/>
            <person name="Zhang X."/>
            <person name="Dehal P."/>
            <person name="Jiang R.H."/>
            <person name="Aerts A."/>
            <person name="Arredondo F.D."/>
            <person name="Baxter L."/>
            <person name="Bensasson D."/>
            <person name="Beynon J.L."/>
            <person name="Chapman J."/>
            <person name="Damasceno C.M."/>
            <person name="Dorrance A.E."/>
            <person name="Dou D."/>
            <person name="Dickerman A.W."/>
            <person name="Dubchak I.L."/>
            <person name="Garbelotto M."/>
            <person name="Gijzen M."/>
            <person name="Gordon S.G."/>
            <person name="Govers F."/>
            <person name="Grunwald N.J."/>
            <person name="Huang W."/>
            <person name="Ivors K.L."/>
            <person name="Jones R.W."/>
            <person name="Kamoun S."/>
            <person name="Krampis K."/>
            <person name="Lamour K.H."/>
            <person name="Lee M.K."/>
            <person name="McDonald W.H."/>
            <person name="Medina M."/>
            <person name="Meijer H.J."/>
            <person name="Nordberg E.K."/>
            <person name="Maclean D.J."/>
            <person name="Ospina-Giraldo M.D."/>
            <person name="Morris P.F."/>
            <person name="Phuntumart V."/>
            <person name="Putnam N.H."/>
            <person name="Rash S."/>
            <person name="Rose J.K."/>
            <person name="Sakihama Y."/>
            <person name="Salamov A.A."/>
            <person name="Savidor A."/>
            <person name="Scheuring C.F."/>
            <person name="Smith B.M."/>
            <person name="Sobral B.W."/>
            <person name="Terry A."/>
            <person name="Torto-Alalibo T.A."/>
            <person name="Win J."/>
            <person name="Xu Z."/>
            <person name="Zhang H."/>
            <person name="Grigoriev I.V."/>
            <person name="Rokhsar D.S."/>
            <person name="Boore J.L."/>
        </authorList>
    </citation>
    <scope>NUCLEOTIDE SEQUENCE [LARGE SCALE GENOMIC DNA]</scope>
    <source>
        <strain evidence="2">Pr102</strain>
    </source>
</reference>
<dbReference type="AlphaFoldDB" id="H3GKS7"/>
<dbReference type="GO" id="GO:0032797">
    <property type="term" value="C:SMN complex"/>
    <property type="evidence" value="ECO:0000318"/>
    <property type="project" value="GO_Central"/>
</dbReference>
<reference evidence="1" key="2">
    <citation type="submission" date="2015-06" db="UniProtKB">
        <authorList>
            <consortium name="EnsemblProtists"/>
        </authorList>
    </citation>
    <scope>IDENTIFICATION</scope>
    <source>
        <strain evidence="1">Pr102</strain>
    </source>
</reference>
<dbReference type="GO" id="GO:0000245">
    <property type="term" value="P:spliceosomal complex assembly"/>
    <property type="evidence" value="ECO:0007669"/>
    <property type="project" value="InterPro"/>
</dbReference>
<dbReference type="Proteomes" id="UP000005238">
    <property type="component" value="Unassembled WGS sequence"/>
</dbReference>
<proteinExistence type="predicted"/>
<dbReference type="PANTHER" id="PTHR14710">
    <property type="entry name" value="GEM-ASSOCIATED PROTEIN 6"/>
    <property type="match status" value="1"/>
</dbReference>
<dbReference type="OMA" id="AVMGHAI"/>
<dbReference type="EnsemblProtists" id="Phyra76909">
    <property type="protein sequence ID" value="Phyra76909"/>
    <property type="gene ID" value="Phyra76909"/>
</dbReference>
<evidence type="ECO:0008006" key="3">
    <source>
        <dbReference type="Google" id="ProtNLM"/>
    </source>
</evidence>
<sequence>MASERSLFDQFSTFVGLPVRVQVQDGTVTDGVLYCIDPDTDHVALLCPSGQQNNVKIVLAHHVRGIEKDEGGDLPTLAALQEELGGEDNSNGSLDDAASLQCRREQLCVFLTSNFVPFQVAADGSLRVFGGAATLCAPFRAVQCANEQLLRRLQQLLTQFNQQQQSTRAHP</sequence>